<accession>A0A7T8QWF7</accession>
<dbReference type="GO" id="GO:0046983">
    <property type="term" value="F:protein dimerization activity"/>
    <property type="evidence" value="ECO:0007669"/>
    <property type="project" value="InterPro"/>
</dbReference>
<dbReference type="Proteomes" id="UP000595437">
    <property type="component" value="Chromosome 2"/>
</dbReference>
<dbReference type="PANTHER" id="PTHR46289:SF17">
    <property type="entry name" value="HAT C-TERMINAL DIMERISATION DOMAIN-CONTAINING PROTEIN"/>
    <property type="match status" value="1"/>
</dbReference>
<dbReference type="PANTHER" id="PTHR46289">
    <property type="entry name" value="52 KDA REPRESSOR OF THE INHIBITOR OF THE PROTEIN KINASE-LIKE PROTEIN-RELATED"/>
    <property type="match status" value="1"/>
</dbReference>
<gene>
    <name evidence="2" type="ORF">FKW44_002587</name>
</gene>
<dbReference type="AlphaFoldDB" id="A0A7T8QWF7"/>
<sequence length="409" mass="45283">MARRISEVRTRLAELCPGSLFVHCCNHSLDLALQEVARDVSLIAEIFNFVQSVSTVIRESAKRMSLYQSLFSEGEPVTNSAVSHKVVCEDQGFKQTATGLRAAPPDPMHSTGGQNCSWRDSPKIFGLLKQAQKARTAYGLLCCEAMFGPCETVAKSLQGDNASVSGALECILVLKERMNRAVDTIFVKAKAFAAAHSLEWLNESRVCRTPSRFRDTAAVEDVADCAAEAKWRREFFEAVDLMNSELDCCFDQAGMSTAARREKALLDSTRGLVSDSDDVSALQLPMQDFESIALQLKMLGGLTKDQAFHTVNDLGRFMAALHPQTRGLFSEVEKLIHLCLCLPVSTACSEISFSALRRLKTWLRSKVSQCRLTHMALLHVHKDILDDLNLQDVIGEFIHRTPECKSTFG</sequence>
<dbReference type="Pfam" id="PF05699">
    <property type="entry name" value="Dimer_Tnp_hAT"/>
    <property type="match status" value="1"/>
</dbReference>
<feature type="domain" description="HAT C-terminal dimerisation" evidence="1">
    <location>
        <begin position="328"/>
        <end position="383"/>
    </location>
</feature>
<dbReference type="InterPro" id="IPR008906">
    <property type="entry name" value="HATC_C_dom"/>
</dbReference>
<evidence type="ECO:0000313" key="2">
    <source>
        <dbReference type="EMBL" id="QQP57558.1"/>
    </source>
</evidence>
<dbReference type="OrthoDB" id="6589422at2759"/>
<protein>
    <submittedName>
        <fullName evidence="2">Zinc finger MYM-type protein 1</fullName>
    </submittedName>
</protein>
<proteinExistence type="predicted"/>
<feature type="non-terminal residue" evidence="2">
    <location>
        <position position="1"/>
    </location>
</feature>
<reference evidence="3" key="1">
    <citation type="submission" date="2021-01" db="EMBL/GenBank/DDBJ databases">
        <title>Caligus Genome Assembly.</title>
        <authorList>
            <person name="Gallardo-Escarate C."/>
        </authorList>
    </citation>
    <scope>NUCLEOTIDE SEQUENCE [LARGE SCALE GENOMIC DNA]</scope>
</reference>
<dbReference type="InterPro" id="IPR052958">
    <property type="entry name" value="IFN-induced_PKR_regulator"/>
</dbReference>
<evidence type="ECO:0000259" key="1">
    <source>
        <dbReference type="Pfam" id="PF05699"/>
    </source>
</evidence>
<keyword evidence="3" id="KW-1185">Reference proteome</keyword>
<organism evidence="2 3">
    <name type="scientific">Caligus rogercresseyi</name>
    <name type="common">Sea louse</name>
    <dbReference type="NCBI Taxonomy" id="217165"/>
    <lineage>
        <taxon>Eukaryota</taxon>
        <taxon>Metazoa</taxon>
        <taxon>Ecdysozoa</taxon>
        <taxon>Arthropoda</taxon>
        <taxon>Crustacea</taxon>
        <taxon>Multicrustacea</taxon>
        <taxon>Hexanauplia</taxon>
        <taxon>Copepoda</taxon>
        <taxon>Siphonostomatoida</taxon>
        <taxon>Caligidae</taxon>
        <taxon>Caligus</taxon>
    </lineage>
</organism>
<dbReference type="EMBL" id="CP045891">
    <property type="protein sequence ID" value="QQP57558.1"/>
    <property type="molecule type" value="Genomic_DNA"/>
</dbReference>
<name>A0A7T8QWF7_CALRO</name>
<evidence type="ECO:0000313" key="3">
    <source>
        <dbReference type="Proteomes" id="UP000595437"/>
    </source>
</evidence>